<comment type="caution">
    <text evidence="2">The sequence shown here is derived from an EMBL/GenBank/DDBJ whole genome shotgun (WGS) entry which is preliminary data.</text>
</comment>
<gene>
    <name evidence="2" type="ORF">PFISCL1PPCAC_2297</name>
</gene>
<evidence type="ECO:0000256" key="1">
    <source>
        <dbReference type="SAM" id="Phobius"/>
    </source>
</evidence>
<sequence length="77" mass="9094">IIPSTIIFLLWITNLTFMTNSALFSSISHYLDTMDGMRQSNRFLNWYSELSFRTRTCLIIFTHVFIIMLMGITKFMS</sequence>
<dbReference type="AlphaFoldDB" id="A0AAV5UUM8"/>
<dbReference type="EMBL" id="BTSY01000001">
    <property type="protein sequence ID" value="GMT11000.1"/>
    <property type="molecule type" value="Genomic_DNA"/>
</dbReference>
<organism evidence="2 3">
    <name type="scientific">Pristionchus fissidentatus</name>
    <dbReference type="NCBI Taxonomy" id="1538716"/>
    <lineage>
        <taxon>Eukaryota</taxon>
        <taxon>Metazoa</taxon>
        <taxon>Ecdysozoa</taxon>
        <taxon>Nematoda</taxon>
        <taxon>Chromadorea</taxon>
        <taxon>Rhabditida</taxon>
        <taxon>Rhabditina</taxon>
        <taxon>Diplogasteromorpha</taxon>
        <taxon>Diplogasteroidea</taxon>
        <taxon>Neodiplogasteridae</taxon>
        <taxon>Pristionchus</taxon>
    </lineage>
</organism>
<dbReference type="Proteomes" id="UP001432322">
    <property type="component" value="Unassembled WGS sequence"/>
</dbReference>
<keyword evidence="1" id="KW-1133">Transmembrane helix</keyword>
<keyword evidence="1" id="KW-0812">Transmembrane</keyword>
<evidence type="ECO:0000313" key="3">
    <source>
        <dbReference type="Proteomes" id="UP001432322"/>
    </source>
</evidence>
<proteinExistence type="predicted"/>
<feature type="non-terminal residue" evidence="2">
    <location>
        <position position="1"/>
    </location>
</feature>
<evidence type="ECO:0000313" key="2">
    <source>
        <dbReference type="EMBL" id="GMT11000.1"/>
    </source>
</evidence>
<reference evidence="2" key="1">
    <citation type="submission" date="2023-10" db="EMBL/GenBank/DDBJ databases">
        <title>Genome assembly of Pristionchus species.</title>
        <authorList>
            <person name="Yoshida K."/>
            <person name="Sommer R.J."/>
        </authorList>
    </citation>
    <scope>NUCLEOTIDE SEQUENCE</scope>
    <source>
        <strain evidence="2">RS5133</strain>
    </source>
</reference>
<keyword evidence="1" id="KW-0472">Membrane</keyword>
<feature type="transmembrane region" description="Helical" evidence="1">
    <location>
        <begin position="52"/>
        <end position="72"/>
    </location>
</feature>
<accession>A0AAV5UUM8</accession>
<feature type="non-terminal residue" evidence="2">
    <location>
        <position position="77"/>
    </location>
</feature>
<protein>
    <submittedName>
        <fullName evidence="2">Uncharacterized protein</fullName>
    </submittedName>
</protein>
<name>A0AAV5UUM8_9BILA</name>
<feature type="transmembrane region" description="Helical" evidence="1">
    <location>
        <begin position="6"/>
        <end position="31"/>
    </location>
</feature>
<keyword evidence="3" id="KW-1185">Reference proteome</keyword>